<accession>A0A6C0HVB8</accession>
<sequence>MNNDLFKFIKNKHFNELFEYIKNNKEIDLDIYDENYNYFIQYLVLYNEYELIKYILENKTIRLDILDTDGRSLLYNPIKYNYYPLLELLIKYDKNNIGMSILDVRDNSNYTGIHYSIIYDNLKALLLLYSNYSMNYSMNINIDIYELCFHHKRTNLLLYLLENEIKKNNNIDNFVNSKGESILRIALNNDNSKVFQYIINNNDFLKQIINIKEHEYGLTVLHLIIGLDYYDIFVKLISTNNIDINLADNFGNTPLHYTIIDNRLKMTEYLTNNNNINININFNATNINGDTALHLFLEEDKNNNSLLLKLLENTNINIINNKRMTPLHYIAINSLYLNDDIKQILINGKTHMNLFIKTRDNKTVLDLVKSNKEEFINIAIDSYYNVLKNIKNKDLDGWEKYCANDDLNNLVKELRKHNKDKDVKYYCKEQIKKLILENKQSIPSYRELNLNLDNGIYMEGCYYTGSTIDILFGLLYLNNNYNCSLLLEYPLTSNKELESYYMKMGLNYSFKMDFSNIEIVWSYMKLIYPTNFDSILKNRIKNASFIIIPLGIEVSSGQHANILIIDIDRKIIERFEPNGQNPPNGFYYNPDLLNKSLTTKFSELLPEFEYISPDKILPNIGFQMYEVIEENKCKKIGDPNGFCAIWCVWWAEQRLNNTTVEPSLLAEELIKQIKFSNRSFKKLIRNYCMNIVNLRDNYLKKYEMNIDDWINGEYDEDTLSSLEKDVLDKII</sequence>
<dbReference type="PANTHER" id="PTHR24198">
    <property type="entry name" value="ANKYRIN REPEAT AND PROTEIN KINASE DOMAIN-CONTAINING PROTEIN"/>
    <property type="match status" value="1"/>
</dbReference>
<dbReference type="SMART" id="SM00248">
    <property type="entry name" value="ANK"/>
    <property type="match status" value="8"/>
</dbReference>
<dbReference type="PANTHER" id="PTHR24198:SF165">
    <property type="entry name" value="ANKYRIN REPEAT-CONTAINING PROTEIN-RELATED"/>
    <property type="match status" value="1"/>
</dbReference>
<keyword evidence="2" id="KW-0040">ANK repeat</keyword>
<dbReference type="SUPFAM" id="SSF48403">
    <property type="entry name" value="Ankyrin repeat"/>
    <property type="match status" value="2"/>
</dbReference>
<dbReference type="InterPro" id="IPR002110">
    <property type="entry name" value="Ankyrin_rpt"/>
</dbReference>
<dbReference type="Gene3D" id="1.25.40.20">
    <property type="entry name" value="Ankyrin repeat-containing domain"/>
    <property type="match status" value="2"/>
</dbReference>
<dbReference type="EMBL" id="MN740017">
    <property type="protein sequence ID" value="QHT84424.1"/>
    <property type="molecule type" value="Genomic_DNA"/>
</dbReference>
<evidence type="ECO:0000256" key="1">
    <source>
        <dbReference type="ARBA" id="ARBA00022737"/>
    </source>
</evidence>
<keyword evidence="1" id="KW-0677">Repeat</keyword>
<dbReference type="AlphaFoldDB" id="A0A6C0HVB8"/>
<organism evidence="3">
    <name type="scientific">viral metagenome</name>
    <dbReference type="NCBI Taxonomy" id="1070528"/>
    <lineage>
        <taxon>unclassified sequences</taxon>
        <taxon>metagenomes</taxon>
        <taxon>organismal metagenomes</taxon>
    </lineage>
</organism>
<dbReference type="InterPro" id="IPR036770">
    <property type="entry name" value="Ankyrin_rpt-contain_sf"/>
</dbReference>
<evidence type="ECO:0000256" key="2">
    <source>
        <dbReference type="ARBA" id="ARBA00023043"/>
    </source>
</evidence>
<name>A0A6C0HVB8_9ZZZZ</name>
<dbReference type="Pfam" id="PF12796">
    <property type="entry name" value="Ank_2"/>
    <property type="match status" value="1"/>
</dbReference>
<protein>
    <submittedName>
        <fullName evidence="3">Uncharacterized protein</fullName>
    </submittedName>
</protein>
<reference evidence="3" key="1">
    <citation type="journal article" date="2020" name="Nature">
        <title>Giant virus diversity and host interactions through global metagenomics.</title>
        <authorList>
            <person name="Schulz F."/>
            <person name="Roux S."/>
            <person name="Paez-Espino D."/>
            <person name="Jungbluth S."/>
            <person name="Walsh D.A."/>
            <person name="Denef V.J."/>
            <person name="McMahon K.D."/>
            <person name="Konstantinidis K.T."/>
            <person name="Eloe-Fadrosh E.A."/>
            <person name="Kyrpides N.C."/>
            <person name="Woyke T."/>
        </authorList>
    </citation>
    <scope>NUCLEOTIDE SEQUENCE</scope>
    <source>
        <strain evidence="3">GVMAG-M-3300023184-177</strain>
    </source>
</reference>
<proteinExistence type="predicted"/>
<evidence type="ECO:0000313" key="3">
    <source>
        <dbReference type="EMBL" id="QHT84424.1"/>
    </source>
</evidence>